<gene>
    <name evidence="1" type="ORF">FHU40_001322</name>
</gene>
<dbReference type="Proteomes" id="UP000589626">
    <property type="component" value="Unassembled WGS sequence"/>
</dbReference>
<dbReference type="AlphaFoldDB" id="A0A7W4Z158"/>
<dbReference type="EMBL" id="JACHWR010000001">
    <property type="protein sequence ID" value="MBB3041521.1"/>
    <property type="molecule type" value="Genomic_DNA"/>
</dbReference>
<reference evidence="1 2" key="1">
    <citation type="submission" date="2020-08" db="EMBL/GenBank/DDBJ databases">
        <title>Sequencing the genomes of 1000 actinobacteria strains.</title>
        <authorList>
            <person name="Klenk H.-P."/>
        </authorList>
    </citation>
    <scope>NUCLEOTIDE SEQUENCE [LARGE SCALE GENOMIC DNA]</scope>
    <source>
        <strain evidence="1 2">DSM 105498</strain>
    </source>
</reference>
<keyword evidence="2" id="KW-1185">Reference proteome</keyword>
<organism evidence="1 2">
    <name type="scientific">Nocardioides soli</name>
    <dbReference type="NCBI Taxonomy" id="1036020"/>
    <lineage>
        <taxon>Bacteria</taxon>
        <taxon>Bacillati</taxon>
        <taxon>Actinomycetota</taxon>
        <taxon>Actinomycetes</taxon>
        <taxon>Propionibacteriales</taxon>
        <taxon>Nocardioidaceae</taxon>
        <taxon>Nocardioides</taxon>
    </lineage>
</organism>
<accession>A0A7W4Z158</accession>
<name>A0A7W4Z158_9ACTN</name>
<evidence type="ECO:0000313" key="1">
    <source>
        <dbReference type="EMBL" id="MBB3041521.1"/>
    </source>
</evidence>
<sequence length="123" mass="14685">MIYLVYRMKLAPRARQNMKEFWSWLEDRERFFYDDLPMVKSLRWYYSVIGDVYVIENWAGFENEAGWGEYRAALANLKSNADWESERVSQDEWWEFLDTRVVTDLPVAVGFDADTPREPAAAR</sequence>
<proteinExistence type="predicted"/>
<protein>
    <submittedName>
        <fullName evidence="1">Uncharacterized protein</fullName>
    </submittedName>
</protein>
<dbReference type="RefSeq" id="WP_183591411.1">
    <property type="nucleotide sequence ID" value="NZ_JACHWR010000001.1"/>
</dbReference>
<evidence type="ECO:0000313" key="2">
    <source>
        <dbReference type="Proteomes" id="UP000589626"/>
    </source>
</evidence>
<comment type="caution">
    <text evidence="1">The sequence shown here is derived from an EMBL/GenBank/DDBJ whole genome shotgun (WGS) entry which is preliminary data.</text>
</comment>